<comment type="similarity">
    <text evidence="1">Belongs to the short-chain dehydrogenases/reductases (SDR) family.</text>
</comment>
<dbReference type="GO" id="GO:0016491">
    <property type="term" value="F:oxidoreductase activity"/>
    <property type="evidence" value="ECO:0007669"/>
    <property type="project" value="UniProtKB-KW"/>
</dbReference>
<dbReference type="PANTHER" id="PTHR24320">
    <property type="entry name" value="RETINOL DEHYDROGENASE"/>
    <property type="match status" value="1"/>
</dbReference>
<keyword evidence="5" id="KW-1185">Reference proteome</keyword>
<evidence type="ECO:0008006" key="6">
    <source>
        <dbReference type="Google" id="ProtNLM"/>
    </source>
</evidence>
<sequence>MDSKSLPPRTEPFFPNIFYKTQFCERQAGLPENLDLTSHVAIITGANAGLGFESAKQLLALNLSHLILAVRSPGKGETAAAELRKLHPQAKVEVWPLDMCSYRSIQSFADRVGQDLPRLDIALLNAGLVKPSFELIQETGHEETLQVNYLSTVLLAILLFPHLQAKRASASDFGKLTIVNSGLSLTGTVPLDPKIPNEPILKSFDRKDKFSNTTWYNTSKTLMHLFLWKLSEVLPADDGVVVNAVDPGYVKGTDSVKKMPALTAFAAKTFAAVTGRSVEVGASTYVDAVAVKGKESHCCFLTSWKVHPFAPFLYTPEGQKLIDQLWDETMQELDFVKPRDLLSRATPGKA</sequence>
<evidence type="ECO:0000313" key="4">
    <source>
        <dbReference type="EMBL" id="GIZ37936.1"/>
    </source>
</evidence>
<dbReference type="InterPro" id="IPR002347">
    <property type="entry name" value="SDR_fam"/>
</dbReference>
<dbReference type="PRINTS" id="PR00081">
    <property type="entry name" value="GDHRDH"/>
</dbReference>
<gene>
    <name evidence="4" type="ORF">CKM354_000136400</name>
</gene>
<evidence type="ECO:0000256" key="1">
    <source>
        <dbReference type="ARBA" id="ARBA00006484"/>
    </source>
</evidence>
<dbReference type="SUPFAM" id="SSF51735">
    <property type="entry name" value="NAD(P)-binding Rossmann-fold domains"/>
    <property type="match status" value="1"/>
</dbReference>
<evidence type="ECO:0000256" key="3">
    <source>
        <dbReference type="ARBA" id="ARBA00023002"/>
    </source>
</evidence>
<dbReference type="RefSeq" id="XP_044652423.1">
    <property type="nucleotide sequence ID" value="XM_044796488.1"/>
</dbReference>
<comment type="caution">
    <text evidence="4">The sequence shown here is derived from an EMBL/GenBank/DDBJ whole genome shotgun (WGS) entry which is preliminary data.</text>
</comment>
<organism evidence="4 5">
    <name type="scientific">Cercospora kikuchii</name>
    <dbReference type="NCBI Taxonomy" id="84275"/>
    <lineage>
        <taxon>Eukaryota</taxon>
        <taxon>Fungi</taxon>
        <taxon>Dikarya</taxon>
        <taxon>Ascomycota</taxon>
        <taxon>Pezizomycotina</taxon>
        <taxon>Dothideomycetes</taxon>
        <taxon>Dothideomycetidae</taxon>
        <taxon>Mycosphaerellales</taxon>
        <taxon>Mycosphaerellaceae</taxon>
        <taxon>Cercospora</taxon>
    </lineage>
</organism>
<reference evidence="4 5" key="1">
    <citation type="submission" date="2021-01" db="EMBL/GenBank/DDBJ databases">
        <title>Cercospora kikuchii MAFF 305040 whole genome shotgun sequence.</title>
        <authorList>
            <person name="Kashiwa T."/>
            <person name="Suzuki T."/>
        </authorList>
    </citation>
    <scope>NUCLEOTIDE SEQUENCE [LARGE SCALE GENOMIC DNA]</scope>
    <source>
        <strain evidence="4 5">MAFF 305040</strain>
    </source>
</reference>
<dbReference type="GeneID" id="68286939"/>
<keyword evidence="2" id="KW-0521">NADP</keyword>
<dbReference type="AlphaFoldDB" id="A0A9P3F870"/>
<accession>A0A9P3F870</accession>
<dbReference type="InterPro" id="IPR036291">
    <property type="entry name" value="NAD(P)-bd_dom_sf"/>
</dbReference>
<keyword evidence="3" id="KW-0560">Oxidoreductase</keyword>
<protein>
    <recommendedName>
        <fullName evidence="6">Short-chain dehydrogenase/reductase family protein</fullName>
    </recommendedName>
</protein>
<dbReference type="Pfam" id="PF00106">
    <property type="entry name" value="adh_short"/>
    <property type="match status" value="1"/>
</dbReference>
<dbReference type="OrthoDB" id="542013at2759"/>
<dbReference type="EMBL" id="BOLY01000001">
    <property type="protein sequence ID" value="GIZ37936.1"/>
    <property type="molecule type" value="Genomic_DNA"/>
</dbReference>
<proteinExistence type="inferred from homology"/>
<evidence type="ECO:0000313" key="5">
    <source>
        <dbReference type="Proteomes" id="UP000825890"/>
    </source>
</evidence>
<dbReference type="Proteomes" id="UP000825890">
    <property type="component" value="Unassembled WGS sequence"/>
</dbReference>
<dbReference type="Gene3D" id="3.40.50.720">
    <property type="entry name" value="NAD(P)-binding Rossmann-like Domain"/>
    <property type="match status" value="1"/>
</dbReference>
<name>A0A9P3F870_9PEZI</name>
<evidence type="ECO:0000256" key="2">
    <source>
        <dbReference type="ARBA" id="ARBA00022857"/>
    </source>
</evidence>
<dbReference type="PANTHER" id="PTHR24320:SF252">
    <property type="entry name" value="DEHYDROGENASE_REDUCTASE FAMILY PROTEIN, PUTATIVE (AFU_ORTHOLOGUE AFUA_3G08550)-RELATED"/>
    <property type="match status" value="1"/>
</dbReference>